<sequence length="127" mass="14400">MIENIDKIPIASVDGKLKRQDIILFAVSNPTYYDALFGKPSMLLSRQQKVGDHFLIALIGYKEKNGRWQSVDIRIAPDAEEQDFQKFSKVLHIKRAEKVGASSIVSDLQFLYLKNSEEEKNGEKSGL</sequence>
<gene>
    <name evidence="1" type="ORF">DWZ19_03690</name>
</gene>
<evidence type="ECO:0000313" key="1">
    <source>
        <dbReference type="EMBL" id="RHN26391.1"/>
    </source>
</evidence>
<comment type="caution">
    <text evidence="1">The sequence shown here is derived from an EMBL/GenBank/DDBJ whole genome shotgun (WGS) entry which is preliminary data.</text>
</comment>
<accession>A0AAE8B4M4</accession>
<dbReference type="AlphaFoldDB" id="A0AAE8B4M4"/>
<evidence type="ECO:0000313" key="2">
    <source>
        <dbReference type="Proteomes" id="UP000285725"/>
    </source>
</evidence>
<dbReference type="EMBL" id="QRQU01000002">
    <property type="protein sequence ID" value="RHN26391.1"/>
    <property type="molecule type" value="Genomic_DNA"/>
</dbReference>
<reference evidence="1 2" key="1">
    <citation type="submission" date="2018-08" db="EMBL/GenBank/DDBJ databases">
        <title>A genome reference for cultivated species of the human gut microbiota.</title>
        <authorList>
            <person name="Zou Y."/>
            <person name="Xue W."/>
            <person name="Luo G."/>
        </authorList>
    </citation>
    <scope>NUCLEOTIDE SEQUENCE [LARGE SCALE GENOMIC DNA]</scope>
    <source>
        <strain evidence="1 2">AF30-12BH</strain>
    </source>
</reference>
<dbReference type="Proteomes" id="UP000285725">
    <property type="component" value="Unassembled WGS sequence"/>
</dbReference>
<organism evidence="1 2">
    <name type="scientific">Streptococcus parasanguinis</name>
    <dbReference type="NCBI Taxonomy" id="1318"/>
    <lineage>
        <taxon>Bacteria</taxon>
        <taxon>Bacillati</taxon>
        <taxon>Bacillota</taxon>
        <taxon>Bacilli</taxon>
        <taxon>Lactobacillales</taxon>
        <taxon>Streptococcaceae</taxon>
        <taxon>Streptococcus</taxon>
    </lineage>
</organism>
<protein>
    <submittedName>
        <fullName evidence="1">Uncharacterized protein</fullName>
    </submittedName>
</protein>
<name>A0AAE8B4M4_STRPA</name>
<proteinExistence type="predicted"/>